<accession>A0A318REF2</accession>
<dbReference type="Proteomes" id="UP000247591">
    <property type="component" value="Unassembled WGS sequence"/>
</dbReference>
<evidence type="ECO:0000313" key="1">
    <source>
        <dbReference type="EMBL" id="PYE14574.1"/>
    </source>
</evidence>
<proteinExistence type="predicted"/>
<sequence>MPPPLMRPSSALRIDQDPRVHLRHLDSLFEQWASTGAVPTGVRDEVARSWQRQPARYRGPDYRPADEVALRRDADPLLNHASAALRERLLTSCTDTATELVLCDSDGVVLWVAGPPNVRKRSEHLGFVEGASWTESAVGTNALGTAMADRSPVQIFGSEHSHPSHHSWVCTGAPIIDPRDDSVLGAITLSGGLRTAHPHTLSLVCSTLDAVNAELRLLHRDDLRSRSGAAAGLLDTGAGDALVIDRHGWVIATRGIAVSDRLFIPGGLDTGTVWIPSLGHFDAQQVGDLWHLRRADKHATALVLQSDPPCARITSDDGEQVAHPLTRRQYDVLRILAAHPLGRSARELSTELYGDGDHTVTIRAEVSRIRRTLGPLLVPRPYRLTVPATWAH</sequence>
<dbReference type="OrthoDB" id="3928741at2"/>
<dbReference type="Gene3D" id="3.30.450.40">
    <property type="match status" value="1"/>
</dbReference>
<gene>
    <name evidence="1" type="ORF">DFR67_11235</name>
</gene>
<protein>
    <submittedName>
        <fullName evidence="1">GAF domain-containing protein</fullName>
    </submittedName>
</protein>
<reference evidence="1 2" key="1">
    <citation type="submission" date="2018-06" db="EMBL/GenBank/DDBJ databases">
        <title>Genomic Encyclopedia of Type Strains, Phase IV (KMG-IV): sequencing the most valuable type-strain genomes for metagenomic binning, comparative biology and taxonomic classification.</title>
        <authorList>
            <person name="Goeker M."/>
        </authorList>
    </citation>
    <scope>NUCLEOTIDE SEQUENCE [LARGE SCALE GENOMIC DNA]</scope>
    <source>
        <strain evidence="1 2">DSM 45521</strain>
    </source>
</reference>
<evidence type="ECO:0000313" key="2">
    <source>
        <dbReference type="Proteomes" id="UP000247591"/>
    </source>
</evidence>
<dbReference type="AlphaFoldDB" id="A0A318REF2"/>
<comment type="caution">
    <text evidence="1">The sequence shown here is derived from an EMBL/GenBank/DDBJ whole genome shotgun (WGS) entry which is preliminary data.</text>
</comment>
<name>A0A318REF2_WILLI</name>
<dbReference type="EMBL" id="QJSP01000012">
    <property type="protein sequence ID" value="PYE14574.1"/>
    <property type="molecule type" value="Genomic_DNA"/>
</dbReference>
<dbReference type="InterPro" id="IPR029016">
    <property type="entry name" value="GAF-like_dom_sf"/>
</dbReference>
<dbReference type="RefSeq" id="WP_158539996.1">
    <property type="nucleotide sequence ID" value="NZ_QJSP01000012.1"/>
</dbReference>
<organism evidence="1 2">
    <name type="scientific">Williamsia limnetica</name>
    <dbReference type="NCBI Taxonomy" id="882452"/>
    <lineage>
        <taxon>Bacteria</taxon>
        <taxon>Bacillati</taxon>
        <taxon>Actinomycetota</taxon>
        <taxon>Actinomycetes</taxon>
        <taxon>Mycobacteriales</taxon>
        <taxon>Nocardiaceae</taxon>
        <taxon>Williamsia</taxon>
    </lineage>
</organism>
<keyword evidence="2" id="KW-1185">Reference proteome</keyword>